<accession>A0A140DXP7</accession>
<evidence type="ECO:0000259" key="1">
    <source>
        <dbReference type="Pfam" id="PF14393"/>
    </source>
</evidence>
<organism evidence="2 3">
    <name type="scientific">Faecalibaculum rodentium</name>
    <dbReference type="NCBI Taxonomy" id="1702221"/>
    <lineage>
        <taxon>Bacteria</taxon>
        <taxon>Bacillati</taxon>
        <taxon>Bacillota</taxon>
        <taxon>Erysipelotrichia</taxon>
        <taxon>Erysipelotrichales</taxon>
        <taxon>Erysipelotrichaceae</taxon>
        <taxon>Faecalibaculum</taxon>
    </lineage>
</organism>
<dbReference type="RefSeq" id="WP_067559050.1">
    <property type="nucleotide sequence ID" value="NZ_CAOJUU010000064.1"/>
</dbReference>
<feature type="domain" description="DUF4422" evidence="1">
    <location>
        <begin position="6"/>
        <end position="210"/>
    </location>
</feature>
<sequence>MKVTNYIITHKAFTPPKLPDYTPLQVGNGPDLGWLRDNTGDEISAKNPNWCELTGLYWIWKNDHESDVVSISHYRRYFQGREGILRSAEIEQLLGDHDILLAEFEPYKETVYQQYANESGFAKDLDNVRAIIEKQDPDALTAFDSVMNQGGLCQYNMMVCRKDRYDAYCRWLFQILEELEPSVDLADYNDYQKRIYGFLAERLLNVWVRARDLRVKTLPVLQTEMTAAQKRRLQLRRLRNRAEFGLKKLTGGNAT</sequence>
<dbReference type="GeneID" id="78478848"/>
<proteinExistence type="predicted"/>
<protein>
    <recommendedName>
        <fullName evidence="1">DUF4422 domain-containing protein</fullName>
    </recommendedName>
</protein>
<evidence type="ECO:0000313" key="3">
    <source>
        <dbReference type="Proteomes" id="UP000069771"/>
    </source>
</evidence>
<name>A0A140DXP7_9FIRM</name>
<dbReference type="OrthoDB" id="9798746at2"/>
<dbReference type="STRING" id="1702221.AALO17_22900"/>
<dbReference type="KEGG" id="fro:AALO17_22900"/>
<keyword evidence="3" id="KW-1185">Reference proteome</keyword>
<dbReference type="Pfam" id="PF14393">
    <property type="entry name" value="DUF4422"/>
    <property type="match status" value="1"/>
</dbReference>
<dbReference type="AlphaFoldDB" id="A0A140DXP7"/>
<dbReference type="Proteomes" id="UP000069771">
    <property type="component" value="Chromosome"/>
</dbReference>
<dbReference type="EMBL" id="CP011391">
    <property type="protein sequence ID" value="AMK55424.1"/>
    <property type="molecule type" value="Genomic_DNA"/>
</dbReference>
<dbReference type="InterPro" id="IPR025536">
    <property type="entry name" value="DUF4422"/>
</dbReference>
<evidence type="ECO:0000313" key="2">
    <source>
        <dbReference type="EMBL" id="AMK55424.1"/>
    </source>
</evidence>
<reference evidence="2 3" key="1">
    <citation type="journal article" date="2016" name="Gut Pathog.">
        <title>Whole genome sequencing of "Faecalibaculum rodentium" ALO17, isolated from C57BL/6J laboratory mouse feces.</title>
        <authorList>
            <person name="Lim S."/>
            <person name="Chang D.H."/>
            <person name="Ahn S."/>
            <person name="Kim B.C."/>
        </authorList>
    </citation>
    <scope>NUCLEOTIDE SEQUENCE [LARGE SCALE GENOMIC DNA]</scope>
    <source>
        <strain evidence="2 3">Alo17</strain>
    </source>
</reference>
<gene>
    <name evidence="2" type="ORF">AALO17_22900</name>
</gene>